<name>A0ABW5TML6_9SPHI</name>
<dbReference type="PANTHER" id="PTHR40980:SF4">
    <property type="entry name" value="TONB-DEPENDENT RECEPTOR-LIKE BETA-BARREL DOMAIN-CONTAINING PROTEIN"/>
    <property type="match status" value="1"/>
</dbReference>
<evidence type="ECO:0000259" key="9">
    <source>
        <dbReference type="Pfam" id="PF07715"/>
    </source>
</evidence>
<reference evidence="12" key="1">
    <citation type="journal article" date="2019" name="Int. J. Syst. Evol. Microbiol.">
        <title>The Global Catalogue of Microorganisms (GCM) 10K type strain sequencing project: providing services to taxonomists for standard genome sequencing and annotation.</title>
        <authorList>
            <consortium name="The Broad Institute Genomics Platform"/>
            <consortium name="The Broad Institute Genome Sequencing Center for Infectious Disease"/>
            <person name="Wu L."/>
            <person name="Ma J."/>
        </authorList>
    </citation>
    <scope>NUCLEOTIDE SEQUENCE [LARGE SCALE GENOMIC DNA]</scope>
    <source>
        <strain evidence="12">KCTC 42456</strain>
    </source>
</reference>
<dbReference type="InterPro" id="IPR041700">
    <property type="entry name" value="OMP_b-brl_3"/>
</dbReference>
<dbReference type="PROSITE" id="PS52016">
    <property type="entry name" value="TONB_DEPENDENT_REC_3"/>
    <property type="match status" value="1"/>
</dbReference>
<dbReference type="PANTHER" id="PTHR40980">
    <property type="entry name" value="PLUG DOMAIN-CONTAINING PROTEIN"/>
    <property type="match status" value="1"/>
</dbReference>
<dbReference type="InterPro" id="IPR036942">
    <property type="entry name" value="Beta-barrel_TonB_sf"/>
</dbReference>
<feature type="chain" id="PRO_5046323159" evidence="8">
    <location>
        <begin position="20"/>
        <end position="827"/>
    </location>
</feature>
<dbReference type="InterPro" id="IPR039426">
    <property type="entry name" value="TonB-dep_rcpt-like"/>
</dbReference>
<comment type="subcellular location">
    <subcellularLocation>
        <location evidence="1 7">Cell outer membrane</location>
        <topology evidence="1 7">Multi-pass membrane protein</topology>
    </subcellularLocation>
</comment>
<evidence type="ECO:0000256" key="4">
    <source>
        <dbReference type="ARBA" id="ARBA00022692"/>
    </source>
</evidence>
<feature type="signal peptide" evidence="8">
    <location>
        <begin position="1"/>
        <end position="19"/>
    </location>
</feature>
<keyword evidence="11" id="KW-0675">Receptor</keyword>
<dbReference type="Pfam" id="PF07715">
    <property type="entry name" value="Plug"/>
    <property type="match status" value="1"/>
</dbReference>
<dbReference type="SUPFAM" id="SSF49464">
    <property type="entry name" value="Carboxypeptidase regulatory domain-like"/>
    <property type="match status" value="1"/>
</dbReference>
<evidence type="ECO:0000256" key="7">
    <source>
        <dbReference type="PROSITE-ProRule" id="PRU01360"/>
    </source>
</evidence>
<dbReference type="InterPro" id="IPR037066">
    <property type="entry name" value="Plug_dom_sf"/>
</dbReference>
<evidence type="ECO:0000313" key="11">
    <source>
        <dbReference type="EMBL" id="MFD2730232.1"/>
    </source>
</evidence>
<keyword evidence="6 7" id="KW-0998">Cell outer membrane</keyword>
<evidence type="ECO:0000256" key="3">
    <source>
        <dbReference type="ARBA" id="ARBA00022452"/>
    </source>
</evidence>
<evidence type="ECO:0000256" key="6">
    <source>
        <dbReference type="ARBA" id="ARBA00023237"/>
    </source>
</evidence>
<keyword evidence="3 7" id="KW-1134">Transmembrane beta strand</keyword>
<evidence type="ECO:0000256" key="5">
    <source>
        <dbReference type="ARBA" id="ARBA00023136"/>
    </source>
</evidence>
<keyword evidence="5 7" id="KW-0472">Membrane</keyword>
<organism evidence="11 12">
    <name type="scientific">Pedobacter alpinus</name>
    <dbReference type="NCBI Taxonomy" id="1590643"/>
    <lineage>
        <taxon>Bacteria</taxon>
        <taxon>Pseudomonadati</taxon>
        <taxon>Bacteroidota</taxon>
        <taxon>Sphingobacteriia</taxon>
        <taxon>Sphingobacteriales</taxon>
        <taxon>Sphingobacteriaceae</taxon>
        <taxon>Pedobacter</taxon>
    </lineage>
</organism>
<keyword evidence="2 7" id="KW-0813">Transport</keyword>
<evidence type="ECO:0000259" key="10">
    <source>
        <dbReference type="Pfam" id="PF14905"/>
    </source>
</evidence>
<proteinExistence type="inferred from homology"/>
<sequence>MKFSASFALLFIITFFSFAQTNITQNLTTITGTATEDKSGAILEFATVSLVNPIDGKILKGGQTDLNGKFTFQNIETGTYNINVSFVGYSNFSQSVIVNGNSKVVDLGKLKIKKSSTSLLNEVVVTAKKDVIELGIDRKIFNTDQSLVTQGGNATDLLATVPSVQVDLDGNISLRGTSSVRVLIDGKPSTFGGGNITTILQSLPASAIERVELITNPSAKYDPEGQSGIINIVLKKNQRIGLNGNVAVTAGRFNNFNTNTGLNYRDEKWNLSGNYSYRAGDRPGFGKTNTTFLNTSTQFAPFSFSDQVSNSNDKSHTLKLGVERYLSEATSVSLSGNLSLGKENDRDDLRQRFLDANRELIDFGVGYGTQIEDGNGYDLNLDFSHKFKKPNEELIGNFSFGRGAEDQTEDIVQSFFDNNGNTSTRRIGSSRFNDVAENTKTYNLQLDYTLPMSESAKFEIGYRSILKRNTENQISDTLLTNSTVLDRDFTQSSLFELEDIVHAIYTNYQNQLTKNFGIQVGLRTEQAYLNTTVTGTDASNAKLVSYNPLDYLRVYPSVFLTQKFKGDNQLQLSYSRRVNRPRGYQTNPFPDRSDRYNIRVGNPNLRPEDIHSFELGYAKILPLVTFTSSIYFRQVNDVVQSIRDNNPDEIGGTIARYFNLAQNQSFGLELISRADVTKNFNLTGNLNFFQSYFSGGGNLGINDNSGFNWNGNLTGNLNITKSLSAQTSAFYSAPRVLSQGEMLEMLSVDAGLKQDFFTRKASLSFNIRDIFNTRQFGLITDNGIFIQDWSRRRAGRVYSFTLSYRFGSQPQVKGKRPSNMPEEDMGF</sequence>
<dbReference type="EMBL" id="JBHULV010000004">
    <property type="protein sequence ID" value="MFD2730232.1"/>
    <property type="molecule type" value="Genomic_DNA"/>
</dbReference>
<dbReference type="InterPro" id="IPR012910">
    <property type="entry name" value="Plug_dom"/>
</dbReference>
<keyword evidence="4 7" id="KW-0812">Transmembrane</keyword>
<dbReference type="SUPFAM" id="SSF56935">
    <property type="entry name" value="Porins"/>
    <property type="match status" value="1"/>
</dbReference>
<keyword evidence="12" id="KW-1185">Reference proteome</keyword>
<dbReference type="Gene3D" id="2.170.130.10">
    <property type="entry name" value="TonB-dependent receptor, plug domain"/>
    <property type="match status" value="1"/>
</dbReference>
<accession>A0ABW5TML6</accession>
<dbReference type="Pfam" id="PF13715">
    <property type="entry name" value="CarbopepD_reg_2"/>
    <property type="match status" value="1"/>
</dbReference>
<evidence type="ECO:0000256" key="8">
    <source>
        <dbReference type="SAM" id="SignalP"/>
    </source>
</evidence>
<evidence type="ECO:0000313" key="12">
    <source>
        <dbReference type="Proteomes" id="UP001597546"/>
    </source>
</evidence>
<comment type="caution">
    <text evidence="11">The sequence shown here is derived from an EMBL/GenBank/DDBJ whole genome shotgun (WGS) entry which is preliminary data.</text>
</comment>
<evidence type="ECO:0000256" key="2">
    <source>
        <dbReference type="ARBA" id="ARBA00022448"/>
    </source>
</evidence>
<feature type="domain" description="TonB-dependent receptor plug" evidence="9">
    <location>
        <begin position="143"/>
        <end position="228"/>
    </location>
</feature>
<keyword evidence="8" id="KW-0732">Signal</keyword>
<dbReference type="Pfam" id="PF14905">
    <property type="entry name" value="OMP_b-brl_3"/>
    <property type="match status" value="1"/>
</dbReference>
<evidence type="ECO:0000256" key="1">
    <source>
        <dbReference type="ARBA" id="ARBA00004571"/>
    </source>
</evidence>
<dbReference type="Gene3D" id="2.40.170.20">
    <property type="entry name" value="TonB-dependent receptor, beta-barrel domain"/>
    <property type="match status" value="1"/>
</dbReference>
<dbReference type="Gene3D" id="2.60.40.1120">
    <property type="entry name" value="Carboxypeptidase-like, regulatory domain"/>
    <property type="match status" value="1"/>
</dbReference>
<dbReference type="RefSeq" id="WP_379048152.1">
    <property type="nucleotide sequence ID" value="NZ_JBHSKW010000070.1"/>
</dbReference>
<comment type="similarity">
    <text evidence="7">Belongs to the TonB-dependent receptor family.</text>
</comment>
<dbReference type="Proteomes" id="UP001597546">
    <property type="component" value="Unassembled WGS sequence"/>
</dbReference>
<feature type="domain" description="Outer membrane protein beta-barrel" evidence="10">
    <location>
        <begin position="385"/>
        <end position="804"/>
    </location>
</feature>
<gene>
    <name evidence="11" type="ORF">ACFSSE_00795</name>
</gene>
<protein>
    <submittedName>
        <fullName evidence="11">TonB-dependent receptor domain-containing protein</fullName>
    </submittedName>
</protein>
<dbReference type="InterPro" id="IPR008969">
    <property type="entry name" value="CarboxyPept-like_regulatory"/>
</dbReference>